<proteinExistence type="predicted"/>
<comment type="caution">
    <text evidence="1">The sequence shown here is derived from an EMBL/GenBank/DDBJ whole genome shotgun (WGS) entry which is preliminary data.</text>
</comment>
<sequence length="178" mass="20248">MILKPMGTPGKCPAHFRPWTAEDDELLISLYPSMTKAQAAIVLKRSTSAVAHRILLLQDAGRLPYKKPRLTPEQRRFIRDNRHTMAIKTVAALLGVSESTVKYTSRAMGISYYKCGDTHSRTKYPDSDVGLIRQLRDERGLTFGKLGKEFNIHPATCWQLYTYRLTADYAVARECMPR</sequence>
<evidence type="ECO:0000313" key="1">
    <source>
        <dbReference type="EMBL" id="EBR5098916.1"/>
    </source>
</evidence>
<reference evidence="1" key="1">
    <citation type="submission" date="2018-07" db="EMBL/GenBank/DDBJ databases">
        <authorList>
            <consortium name="PulseNet: The National Subtyping Network for Foodborne Disease Surveillance"/>
            <person name="Tarr C.L."/>
            <person name="Trees E."/>
            <person name="Katz L.S."/>
            <person name="Carleton-Romer H.A."/>
            <person name="Stroika S."/>
            <person name="Kucerova Z."/>
            <person name="Roache K.F."/>
            <person name="Sabol A.L."/>
            <person name="Besser J."/>
            <person name="Gerner-Smidt P."/>
        </authorList>
    </citation>
    <scope>NUCLEOTIDE SEQUENCE</scope>
    <source>
        <strain evidence="1">PNUSAS007347</strain>
    </source>
</reference>
<organism evidence="1">
    <name type="scientific">Salmonella enterica</name>
    <name type="common">Salmonella choleraesuis</name>
    <dbReference type="NCBI Taxonomy" id="28901"/>
    <lineage>
        <taxon>Bacteria</taxon>
        <taxon>Pseudomonadati</taxon>
        <taxon>Pseudomonadota</taxon>
        <taxon>Gammaproteobacteria</taxon>
        <taxon>Enterobacterales</taxon>
        <taxon>Enterobacteriaceae</taxon>
        <taxon>Salmonella</taxon>
    </lineage>
</organism>
<gene>
    <name evidence="1" type="ORF">B2O45_01670</name>
</gene>
<name>A0A5U7RPA4_SALER</name>
<protein>
    <submittedName>
        <fullName evidence="1">AsnC family protein</fullName>
    </submittedName>
</protein>
<accession>A0A5U7RPA4</accession>
<dbReference type="EMBL" id="AAGSMQ010000001">
    <property type="protein sequence ID" value="EBR5098916.1"/>
    <property type="molecule type" value="Genomic_DNA"/>
</dbReference>
<dbReference type="AlphaFoldDB" id="A0A5U7RPA4"/>